<feature type="transmembrane region" description="Helical" evidence="1">
    <location>
        <begin position="196"/>
        <end position="216"/>
    </location>
</feature>
<dbReference type="Proteomes" id="UP000438429">
    <property type="component" value="Unassembled WGS sequence"/>
</dbReference>
<gene>
    <name evidence="2" type="ORF">F2P81_004200</name>
</gene>
<dbReference type="EMBL" id="VEVO01000004">
    <property type="protein sequence ID" value="KAF0042863.1"/>
    <property type="molecule type" value="Genomic_DNA"/>
</dbReference>
<evidence type="ECO:0000313" key="3">
    <source>
        <dbReference type="Proteomes" id="UP000438429"/>
    </source>
</evidence>
<keyword evidence="1" id="KW-0812">Transmembrane</keyword>
<evidence type="ECO:0000256" key="1">
    <source>
        <dbReference type="SAM" id="Phobius"/>
    </source>
</evidence>
<sequence>MTLTFYKPASDESCHLQCGPLPLKSQRKKLRWYADCPHLLISIRAELCQKHFPVFYFTTIFHVIVWKEVDKDCANDSIPHLATTASSYMKYHSYVLGFYDSMFASCRDSTGLCKRYKRLHQQLQCAAGPSPTLSSAMKRNGMQRYAATYKQKNIELHDLFLAEFPTELCCIFLITQGFDCDMSRKCVNCQPVGNTAVGFIIILIILIIIPCQSIVWKTCLFSNVVSSDIWRAVVAAEKPWRDDLLGSRYNGWLRNPTVTRKNGKTDVNNCD</sequence>
<dbReference type="AlphaFoldDB" id="A0A6A4TA08"/>
<protein>
    <submittedName>
        <fullName evidence="2">Uncharacterized protein</fullName>
    </submittedName>
</protein>
<comment type="caution">
    <text evidence="2">The sequence shown here is derived from an EMBL/GenBank/DDBJ whole genome shotgun (WGS) entry which is preliminary data.</text>
</comment>
<name>A0A6A4TA08_SCOMX</name>
<proteinExistence type="predicted"/>
<reference evidence="2 3" key="1">
    <citation type="submission" date="2019-06" db="EMBL/GenBank/DDBJ databases">
        <title>Draft genomes of female and male turbot (Scophthalmus maximus).</title>
        <authorList>
            <person name="Xu H."/>
            <person name="Xu X.-W."/>
            <person name="Shao C."/>
            <person name="Chen S."/>
        </authorList>
    </citation>
    <scope>NUCLEOTIDE SEQUENCE [LARGE SCALE GENOMIC DNA]</scope>
    <source>
        <strain evidence="2">Ysfricsl-2016a</strain>
        <tissue evidence="2">Blood</tissue>
    </source>
</reference>
<organism evidence="2 3">
    <name type="scientific">Scophthalmus maximus</name>
    <name type="common">Turbot</name>
    <name type="synonym">Psetta maxima</name>
    <dbReference type="NCBI Taxonomy" id="52904"/>
    <lineage>
        <taxon>Eukaryota</taxon>
        <taxon>Metazoa</taxon>
        <taxon>Chordata</taxon>
        <taxon>Craniata</taxon>
        <taxon>Vertebrata</taxon>
        <taxon>Euteleostomi</taxon>
        <taxon>Actinopterygii</taxon>
        <taxon>Neopterygii</taxon>
        <taxon>Teleostei</taxon>
        <taxon>Neoteleostei</taxon>
        <taxon>Acanthomorphata</taxon>
        <taxon>Carangaria</taxon>
        <taxon>Pleuronectiformes</taxon>
        <taxon>Pleuronectoidei</taxon>
        <taxon>Scophthalmidae</taxon>
        <taxon>Scophthalmus</taxon>
    </lineage>
</organism>
<keyword evidence="1" id="KW-1133">Transmembrane helix</keyword>
<accession>A0A6A4TA08</accession>
<keyword evidence="1" id="KW-0472">Membrane</keyword>
<evidence type="ECO:0000313" key="2">
    <source>
        <dbReference type="EMBL" id="KAF0042863.1"/>
    </source>
</evidence>